<evidence type="ECO:0000313" key="2">
    <source>
        <dbReference type="EMBL" id="QHS91367.1"/>
    </source>
</evidence>
<dbReference type="InterPro" id="IPR036188">
    <property type="entry name" value="FAD/NAD-bd_sf"/>
</dbReference>
<dbReference type="InterPro" id="IPR050281">
    <property type="entry name" value="Flavin_monoamine_oxidase"/>
</dbReference>
<dbReference type="Gene3D" id="3.90.660.10">
    <property type="match status" value="1"/>
</dbReference>
<reference evidence="2" key="1">
    <citation type="journal article" date="2020" name="Nature">
        <title>Giant virus diversity and host interactions through global metagenomics.</title>
        <authorList>
            <person name="Schulz F."/>
            <person name="Roux S."/>
            <person name="Paez-Espino D."/>
            <person name="Jungbluth S."/>
            <person name="Walsh D.A."/>
            <person name="Denef V.J."/>
            <person name="McMahon K.D."/>
            <person name="Konstantinidis K.T."/>
            <person name="Eloe-Fadrosh E.A."/>
            <person name="Kyrpides N.C."/>
            <person name="Woyke T."/>
        </authorList>
    </citation>
    <scope>NUCLEOTIDE SEQUENCE</scope>
    <source>
        <strain evidence="2">GVMAG-M-3300013004-44</strain>
    </source>
</reference>
<dbReference type="Gene3D" id="3.50.50.60">
    <property type="entry name" value="FAD/NAD(P)-binding domain"/>
    <property type="match status" value="2"/>
</dbReference>
<dbReference type="SUPFAM" id="SSF51905">
    <property type="entry name" value="FAD/NAD(P)-binding domain"/>
    <property type="match status" value="1"/>
</dbReference>
<dbReference type="PANTHER" id="PTHR10742">
    <property type="entry name" value="FLAVIN MONOAMINE OXIDASE"/>
    <property type="match status" value="1"/>
</dbReference>
<sequence>MSQSCYDVIIVGAGLSGLRVGIEVLSKHPHLSCCIIEKYGYNGGRIFTYRKKIKGVGDVQWEHGAGRISTSHKKVLSLLKKYKLTFLPISGETMWLEKGLTKNDFSALIDIYITPLLSLPPSMLQSHTLSELLHLVHGKEISSFYLQFPYYAEIHTLRADLALYTFQAEMKSNDGFGICQEGLSSLTDHMADEFIKRGGAIIQKTELRSVSYSDSFSLECFESCTNKKRFFQSSVCVLALHHQALMQIKGAQHFPVLKKLVMEPLLRVYAIFPVTRKRSWFSDLSKIVTPGHIRYIIPIDPSKGIIMISYTEGKDAEYWMKQSSHTQSNIMSCIRSLFPDRSIPDPIFFKLAPWTSGCTYWLPGAYDVEEESRKSLQPDTKIPLFMCGESFAVHQAWMESTLDQADCLLELDSFQSSIQLKD</sequence>
<dbReference type="InterPro" id="IPR002937">
    <property type="entry name" value="Amino_oxidase"/>
</dbReference>
<dbReference type="PANTHER" id="PTHR10742:SF410">
    <property type="entry name" value="LYSINE-SPECIFIC HISTONE DEMETHYLASE 2"/>
    <property type="match status" value="1"/>
</dbReference>
<dbReference type="Pfam" id="PF13450">
    <property type="entry name" value="NAD_binding_8"/>
    <property type="match status" value="1"/>
</dbReference>
<accession>A0A6C0BGA5</accession>
<dbReference type="Pfam" id="PF01593">
    <property type="entry name" value="Amino_oxidase"/>
    <property type="match status" value="1"/>
</dbReference>
<protein>
    <recommendedName>
        <fullName evidence="1">Amine oxidase domain-containing protein</fullName>
    </recommendedName>
</protein>
<proteinExistence type="predicted"/>
<dbReference type="GO" id="GO:0016491">
    <property type="term" value="F:oxidoreductase activity"/>
    <property type="evidence" value="ECO:0007669"/>
    <property type="project" value="InterPro"/>
</dbReference>
<feature type="domain" description="Amine oxidase" evidence="1">
    <location>
        <begin position="156"/>
        <end position="400"/>
    </location>
</feature>
<dbReference type="EMBL" id="MN739159">
    <property type="protein sequence ID" value="QHS91367.1"/>
    <property type="molecule type" value="Genomic_DNA"/>
</dbReference>
<dbReference type="AlphaFoldDB" id="A0A6C0BGA5"/>
<organism evidence="2">
    <name type="scientific">viral metagenome</name>
    <dbReference type="NCBI Taxonomy" id="1070528"/>
    <lineage>
        <taxon>unclassified sequences</taxon>
        <taxon>metagenomes</taxon>
        <taxon>organismal metagenomes</taxon>
    </lineage>
</organism>
<evidence type="ECO:0000259" key="1">
    <source>
        <dbReference type="Pfam" id="PF01593"/>
    </source>
</evidence>
<name>A0A6C0BGA5_9ZZZZ</name>